<evidence type="ECO:0000256" key="1">
    <source>
        <dbReference type="SAM" id="MobiDB-lite"/>
    </source>
</evidence>
<feature type="compositionally biased region" description="Polar residues" evidence="1">
    <location>
        <begin position="31"/>
        <end position="42"/>
    </location>
</feature>
<protein>
    <submittedName>
        <fullName evidence="2">Uncharacterized protein</fullName>
    </submittedName>
</protein>
<name>A0A0A8XSS7_ARUDO</name>
<feature type="region of interest" description="Disordered" evidence="1">
    <location>
        <begin position="1"/>
        <end position="46"/>
    </location>
</feature>
<proteinExistence type="predicted"/>
<dbReference type="EMBL" id="GBRH01282190">
    <property type="protein sequence ID" value="JAD15705.1"/>
    <property type="molecule type" value="Transcribed_RNA"/>
</dbReference>
<reference evidence="2" key="1">
    <citation type="submission" date="2014-09" db="EMBL/GenBank/DDBJ databases">
        <authorList>
            <person name="Magalhaes I.L.F."/>
            <person name="Oliveira U."/>
            <person name="Santos F.R."/>
            <person name="Vidigal T.H.D.A."/>
            <person name="Brescovit A.D."/>
            <person name="Santos A.J."/>
        </authorList>
    </citation>
    <scope>NUCLEOTIDE SEQUENCE</scope>
    <source>
        <tissue evidence="2">Shoot tissue taken approximately 20 cm above the soil surface</tissue>
    </source>
</reference>
<evidence type="ECO:0000313" key="2">
    <source>
        <dbReference type="EMBL" id="JAD15705.1"/>
    </source>
</evidence>
<organism evidence="2">
    <name type="scientific">Arundo donax</name>
    <name type="common">Giant reed</name>
    <name type="synonym">Donax arundinaceus</name>
    <dbReference type="NCBI Taxonomy" id="35708"/>
    <lineage>
        <taxon>Eukaryota</taxon>
        <taxon>Viridiplantae</taxon>
        <taxon>Streptophyta</taxon>
        <taxon>Embryophyta</taxon>
        <taxon>Tracheophyta</taxon>
        <taxon>Spermatophyta</taxon>
        <taxon>Magnoliopsida</taxon>
        <taxon>Liliopsida</taxon>
        <taxon>Poales</taxon>
        <taxon>Poaceae</taxon>
        <taxon>PACMAD clade</taxon>
        <taxon>Arundinoideae</taxon>
        <taxon>Arundineae</taxon>
        <taxon>Arundo</taxon>
    </lineage>
</organism>
<dbReference type="EMBL" id="GBRH01218627">
    <property type="protein sequence ID" value="JAD79268.1"/>
    <property type="molecule type" value="Transcribed_RNA"/>
</dbReference>
<sequence length="163" mass="17293">MLMPLSLSGRRRPPQGSRQHGTNVPRLPYTAATSQGSRQHGTNAPRLPYTFPIRSTVYPHPVRIGLASAVFVASVRPAPAAGHRLHNSIGACPPFVAAPRQGCQAEQRVPSARYLSCFFGVVQGGSAIRGHCGAPTRQEPPPPWCTLESQADTALEESGAAGH</sequence>
<accession>A0A0A8XSS7</accession>
<reference evidence="2" key="2">
    <citation type="journal article" date="2015" name="Data Brief">
        <title>Shoot transcriptome of the giant reed, Arundo donax.</title>
        <authorList>
            <person name="Barrero R.A."/>
            <person name="Guerrero F.D."/>
            <person name="Moolhuijzen P."/>
            <person name="Goolsby J.A."/>
            <person name="Tidwell J."/>
            <person name="Bellgard S.E."/>
            <person name="Bellgard M.I."/>
        </authorList>
    </citation>
    <scope>NUCLEOTIDE SEQUENCE</scope>
    <source>
        <tissue evidence="2">Shoot tissue taken approximately 20 cm above the soil surface</tissue>
    </source>
</reference>
<dbReference type="AlphaFoldDB" id="A0A0A8XSS7"/>